<dbReference type="CDD" id="cd18787">
    <property type="entry name" value="SF2_C_DEAD"/>
    <property type="match status" value="1"/>
</dbReference>
<dbReference type="InterPro" id="IPR011545">
    <property type="entry name" value="DEAD/DEAH_box_helicase_dom"/>
</dbReference>
<keyword evidence="4" id="KW-0067">ATP-binding</keyword>
<gene>
    <name evidence="8" type="ORF">CWI37_0417p0020</name>
    <name evidence="9" type="ORF">CWI38_2172p0010</name>
</gene>
<proteinExistence type="predicted"/>
<dbReference type="PROSITE" id="PS51194">
    <property type="entry name" value="HELICASE_CTER"/>
    <property type="match status" value="1"/>
</dbReference>
<feature type="domain" description="Helicase ATP-binding" evidence="6">
    <location>
        <begin position="34"/>
        <end position="196"/>
    </location>
</feature>
<dbReference type="AlphaFoldDB" id="A0A4Q9L682"/>
<keyword evidence="2" id="KW-0378">Hydrolase</keyword>
<dbReference type="VEuPathDB" id="MicrosporidiaDB:CWI37_0417p0020"/>
<name>A0A4Q9L682_9MICR</name>
<dbReference type="SMART" id="SM00487">
    <property type="entry name" value="DEXDc"/>
    <property type="match status" value="1"/>
</dbReference>
<dbReference type="Gene3D" id="3.40.50.300">
    <property type="entry name" value="P-loop containing nucleotide triphosphate hydrolases"/>
    <property type="match status" value="2"/>
</dbReference>
<keyword evidence="5" id="KW-0694">RNA-binding</keyword>
<dbReference type="GO" id="GO:0005524">
    <property type="term" value="F:ATP binding"/>
    <property type="evidence" value="ECO:0007669"/>
    <property type="project" value="UniProtKB-KW"/>
</dbReference>
<dbReference type="EMBL" id="PITJ01000417">
    <property type="protein sequence ID" value="TBU02776.1"/>
    <property type="molecule type" value="Genomic_DNA"/>
</dbReference>
<evidence type="ECO:0000256" key="3">
    <source>
        <dbReference type="ARBA" id="ARBA00022806"/>
    </source>
</evidence>
<dbReference type="SUPFAM" id="SSF52540">
    <property type="entry name" value="P-loop containing nucleoside triphosphate hydrolases"/>
    <property type="match status" value="1"/>
</dbReference>
<dbReference type="CDD" id="cd00268">
    <property type="entry name" value="DEADc"/>
    <property type="match status" value="1"/>
</dbReference>
<feature type="domain" description="Helicase C-terminal" evidence="7">
    <location>
        <begin position="319"/>
        <end position="473"/>
    </location>
</feature>
<evidence type="ECO:0000313" key="8">
    <source>
        <dbReference type="EMBL" id="TBU02776.1"/>
    </source>
</evidence>
<dbReference type="PANTHER" id="PTHR47959">
    <property type="entry name" value="ATP-DEPENDENT RNA HELICASE RHLE-RELATED"/>
    <property type="match status" value="1"/>
</dbReference>
<dbReference type="InterPro" id="IPR050079">
    <property type="entry name" value="DEAD_box_RNA_helicase"/>
</dbReference>
<dbReference type="SMART" id="SM00490">
    <property type="entry name" value="HELICc"/>
    <property type="match status" value="1"/>
</dbReference>
<reference evidence="10 11" key="1">
    <citation type="submission" date="2017-12" db="EMBL/GenBank/DDBJ databases">
        <authorList>
            <person name="Pombert J.-F."/>
            <person name="Haag K.L."/>
            <person name="Ebert D."/>
        </authorList>
    </citation>
    <scope>NUCLEOTIDE SEQUENCE [LARGE SCALE GENOMIC DNA]</scope>
    <source>
        <strain evidence="8">FI-OER-3-3</strain>
        <strain evidence="9">IL-G-3</strain>
    </source>
</reference>
<dbReference type="OrthoDB" id="2194948at2759"/>
<keyword evidence="1" id="KW-0547">Nucleotide-binding</keyword>
<keyword evidence="3 8" id="KW-0347">Helicase</keyword>
<evidence type="ECO:0000256" key="1">
    <source>
        <dbReference type="ARBA" id="ARBA00022741"/>
    </source>
</evidence>
<dbReference type="GO" id="GO:0016787">
    <property type="term" value="F:hydrolase activity"/>
    <property type="evidence" value="ECO:0007669"/>
    <property type="project" value="UniProtKB-KW"/>
</dbReference>
<evidence type="ECO:0000256" key="2">
    <source>
        <dbReference type="ARBA" id="ARBA00022801"/>
    </source>
</evidence>
<evidence type="ECO:0000313" key="10">
    <source>
        <dbReference type="Proteomes" id="UP000292282"/>
    </source>
</evidence>
<accession>A0A4Q9L682</accession>
<dbReference type="EMBL" id="PITK01002172">
    <property type="protein sequence ID" value="TBU09212.1"/>
    <property type="molecule type" value="Genomic_DNA"/>
</dbReference>
<dbReference type="VEuPathDB" id="MicrosporidiaDB:CWI38_2172p0010"/>
<dbReference type="PANTHER" id="PTHR47959:SF8">
    <property type="entry name" value="RNA HELICASE"/>
    <property type="match status" value="1"/>
</dbReference>
<dbReference type="STRING" id="1176355.A0A4Q9L682"/>
<evidence type="ECO:0000256" key="4">
    <source>
        <dbReference type="ARBA" id="ARBA00022840"/>
    </source>
</evidence>
<organism evidence="8 11">
    <name type="scientific">Hamiltosporidium tvaerminnensis</name>
    <dbReference type="NCBI Taxonomy" id="1176355"/>
    <lineage>
        <taxon>Eukaryota</taxon>
        <taxon>Fungi</taxon>
        <taxon>Fungi incertae sedis</taxon>
        <taxon>Microsporidia</taxon>
        <taxon>Dubosqiidae</taxon>
        <taxon>Hamiltosporidium</taxon>
    </lineage>
</organism>
<dbReference type="InterPro" id="IPR044742">
    <property type="entry name" value="DEAD/DEAH_RhlB"/>
</dbReference>
<evidence type="ECO:0000256" key="5">
    <source>
        <dbReference type="ARBA" id="ARBA00022884"/>
    </source>
</evidence>
<dbReference type="GO" id="GO:0003723">
    <property type="term" value="F:RNA binding"/>
    <property type="evidence" value="ECO:0007669"/>
    <property type="project" value="UniProtKB-KW"/>
</dbReference>
<protein>
    <submittedName>
        <fullName evidence="8">DEAD/DEAH box helicase</fullName>
    </submittedName>
</protein>
<dbReference type="PROSITE" id="PS51192">
    <property type="entry name" value="HELICASE_ATP_BIND_1"/>
    <property type="match status" value="1"/>
</dbReference>
<evidence type="ECO:0000259" key="7">
    <source>
        <dbReference type="PROSITE" id="PS51194"/>
    </source>
</evidence>
<dbReference type="GO" id="GO:0003724">
    <property type="term" value="F:RNA helicase activity"/>
    <property type="evidence" value="ECO:0007669"/>
    <property type="project" value="TreeGrafter"/>
</dbReference>
<dbReference type="Pfam" id="PF00270">
    <property type="entry name" value="DEAD"/>
    <property type="match status" value="1"/>
</dbReference>
<dbReference type="Proteomes" id="UP000292282">
    <property type="component" value="Unassembled WGS sequence"/>
</dbReference>
<dbReference type="InterPro" id="IPR001650">
    <property type="entry name" value="Helicase_C-like"/>
</dbReference>
<keyword evidence="10" id="KW-1185">Reference proteome</keyword>
<evidence type="ECO:0000313" key="9">
    <source>
        <dbReference type="EMBL" id="TBU09212.1"/>
    </source>
</evidence>
<sequence length="600" mass="69155">MKIKGGSFSSMGLNKKLFYNIPYVHPTPIQRKALPLVLEGTDVMCISQTGSGKSLVYILPAIQRAIEGKRTFLIAPTRELCIQIHKMFKKLLIGINVNLYALTGHSDDKKHCKSNIVISTVGKLKYCLTELKEIVDVDLLVIDEVDRILEEGGMRSDLIDILKWIRKERQTVLVSATLPDECVVVDNEEDALFNENICSNNFFSGNKKSNLDENQDFSKTDETSNLIMEVESKNNDEKENKKVEKISELEKKTKHIDKYQKNFEVDIFKKLKYTQSVIFSDIFLQPLIENPVLVKIDVIVSELVKNYFFYLPDVCKEAAVVFLLKKITDKKTVIFVSTKHTADLLSAIFEGLSLKYVSIYSSMDIEARKINMNKFVSENVNILIATDLGGRGLNIRNLDVVINYDMTDSKNFVHRVGRVGRNGREGSTFNLVSPEDLCFFTEVKNKLYDTECEIGKIPQKKLDEISEKINDLEINHLRRIAIRGNKKAKLFRKKIKVEKENLDIKLHSVFENKTQDSLFNTSEISEVKREILNESNVIDFEKILDTHLNRNHSNTFKTELDTEKYRDQFFIPYGPNNEKKCTYSSYDIIHRKLNKKRRKN</sequence>
<dbReference type="InterPro" id="IPR014001">
    <property type="entry name" value="Helicase_ATP-bd"/>
</dbReference>
<evidence type="ECO:0000259" key="6">
    <source>
        <dbReference type="PROSITE" id="PS51192"/>
    </source>
</evidence>
<comment type="caution">
    <text evidence="8">The sequence shown here is derived from an EMBL/GenBank/DDBJ whole genome shotgun (WGS) entry which is preliminary data.</text>
</comment>
<dbReference type="Proteomes" id="UP000292362">
    <property type="component" value="Unassembled WGS sequence"/>
</dbReference>
<dbReference type="GO" id="GO:0005829">
    <property type="term" value="C:cytosol"/>
    <property type="evidence" value="ECO:0007669"/>
    <property type="project" value="TreeGrafter"/>
</dbReference>
<dbReference type="InterPro" id="IPR027417">
    <property type="entry name" value="P-loop_NTPase"/>
</dbReference>
<dbReference type="Pfam" id="PF00271">
    <property type="entry name" value="Helicase_C"/>
    <property type="match status" value="1"/>
</dbReference>
<evidence type="ECO:0000313" key="11">
    <source>
        <dbReference type="Proteomes" id="UP000292362"/>
    </source>
</evidence>